<dbReference type="InterPro" id="IPR001466">
    <property type="entry name" value="Beta-lactam-related"/>
</dbReference>
<proteinExistence type="inferred from homology"/>
<keyword evidence="5" id="KW-0812">Transmembrane</keyword>
<comment type="subcellular location">
    <subcellularLocation>
        <location evidence="1">Endoplasmic reticulum membrane</location>
        <topology evidence="1">Multi-pass membrane protein</topology>
    </subcellularLocation>
</comment>
<dbReference type="Pfam" id="PF00144">
    <property type="entry name" value="Beta-lactamase"/>
    <property type="match status" value="1"/>
</dbReference>
<dbReference type="InterPro" id="IPR019540">
    <property type="entry name" value="PtdIno-glycan_biosynth_class_S"/>
</dbReference>
<evidence type="ECO:0000256" key="5">
    <source>
        <dbReference type="ARBA" id="ARBA00022692"/>
    </source>
</evidence>
<dbReference type="AlphaFoldDB" id="A0A6G1JTG8"/>
<keyword evidence="7" id="KW-1133">Transmembrane helix</keyword>
<evidence type="ECO:0000259" key="11">
    <source>
        <dbReference type="Pfam" id="PF00144"/>
    </source>
</evidence>
<evidence type="ECO:0000256" key="1">
    <source>
        <dbReference type="ARBA" id="ARBA00004477"/>
    </source>
</evidence>
<evidence type="ECO:0000313" key="13">
    <source>
        <dbReference type="Proteomes" id="UP000799428"/>
    </source>
</evidence>
<dbReference type="Gene3D" id="3.40.710.10">
    <property type="entry name" value="DD-peptidase/beta-lactamase superfamily"/>
    <property type="match status" value="1"/>
</dbReference>
<dbReference type="PANTHER" id="PTHR21072">
    <property type="entry name" value="GPI TRANSAMIDASE COMPONENT PIG-S"/>
    <property type="match status" value="1"/>
</dbReference>
<feature type="region of interest" description="Disordered" evidence="10">
    <location>
        <begin position="1"/>
        <end position="46"/>
    </location>
</feature>
<evidence type="ECO:0000256" key="10">
    <source>
        <dbReference type="SAM" id="MobiDB-lite"/>
    </source>
</evidence>
<evidence type="ECO:0000313" key="12">
    <source>
        <dbReference type="EMBL" id="KAF2703909.1"/>
    </source>
</evidence>
<comment type="pathway">
    <text evidence="2">Glycolipid biosynthesis; glycosylphosphatidylinositol-anchor biosynthesis.</text>
</comment>
<keyword evidence="6" id="KW-0256">Endoplasmic reticulum</keyword>
<dbReference type="UniPathway" id="UPA00196"/>
<keyword evidence="8" id="KW-0472">Membrane</keyword>
<organism evidence="12 13">
    <name type="scientific">Pleomassaria siparia CBS 279.74</name>
    <dbReference type="NCBI Taxonomy" id="1314801"/>
    <lineage>
        <taxon>Eukaryota</taxon>
        <taxon>Fungi</taxon>
        <taxon>Dikarya</taxon>
        <taxon>Ascomycota</taxon>
        <taxon>Pezizomycotina</taxon>
        <taxon>Dothideomycetes</taxon>
        <taxon>Pleosporomycetidae</taxon>
        <taxon>Pleosporales</taxon>
        <taxon>Pleomassariaceae</taxon>
        <taxon>Pleomassaria</taxon>
    </lineage>
</organism>
<name>A0A6G1JTG8_9PLEO</name>
<dbReference type="EMBL" id="MU005784">
    <property type="protein sequence ID" value="KAF2703909.1"/>
    <property type="molecule type" value="Genomic_DNA"/>
</dbReference>
<keyword evidence="4" id="KW-0337">GPI-anchor biosynthesis</keyword>
<dbReference type="PANTHER" id="PTHR21072:SF13">
    <property type="entry name" value="GPI TRANSAMIDASE COMPONENT PIG-S"/>
    <property type="match status" value="1"/>
</dbReference>
<dbReference type="Pfam" id="PF10510">
    <property type="entry name" value="PIG-S"/>
    <property type="match status" value="1"/>
</dbReference>
<dbReference type="SUPFAM" id="SSF56601">
    <property type="entry name" value="beta-lactamase/transpeptidase-like"/>
    <property type="match status" value="1"/>
</dbReference>
<sequence length="1064" mass="115963">MDYHLPSPASAFNGGCEDVRHHRKMPQPADVDASPDPILPSESPEIPLNPIDAVRLPIRPPPETSESLWLRRHVILSFWAVVALLGLPTWWKTTAIYRADLPLPYMTDWADGKICKPVFPLRIAVEAPLPLHDAQHLIHTTQHALDDLNEFSAHHLRLMLCDTPIVPIANYSQQVVRDEGPRQGKSDEDTALSIRLIPVETGTTPRSHLQPYSPTLDVYYTPNQIPPPSSTGSPLATFIAHELHKMFAEEQALLAYLLSTTSGAHTAKMQSLSPETAAELERQSTRAFKYAPTYHLTFSLFSPSSVPSAWDIESALKQYLSPLLESFAAISNFTVDSQVQLYAGLSPSVREPEYDESLKAWTLRKEDLSNFINAAEWPLSPSIGIGPTVNFVLYVPGESQSPLLVKENGGNSWLVPQWGGVLILNPPLTTEQNSSIPTVLTKDALAPAMHTFSDQLISLLGLPQTPASLPLRLSTLKRVRAASLLFSASSTLGALARLTKALPSIPIPDTVAKSVDLTTAHLQQACDHLRDGRFQGALEHARIAEAEAEKAFFERSMVGQVYFPDEHKVAVYLPLLGPVAVPLLMAGIKEMKSGLSAKNRLAYHATWLFMRCPYMVTRIPAIGRIVRATCYAQRISTAHHLQLPSHLCALSLCQLSFCFCPSHSRVQAVKSILDGVTSEGKSGAPGLVFVAVDKSGATLVEHASGTIGVDSKTPVDLDTTYWIASTTKIVTAIAALQLNEQGKLPLDDADFVKKIAPELAAKEVFADGITAAKQEKPITVRMLLSHTAGFGYSFQDPRVQVNEIEGGAQAVMDSPLVNQPGSVWEYGVNLDWAGIIVERVAGVKLGVYFKEHIFKPLGIQDAAFVPSKEMKANMVTMHRRDVEGSLSEIEPVYLAPLTVETKEQEEKLHHAGGHGLYAKPKEYVKILAALLNDGTSPTTGGKILKPETVNSMFENQIPDQPDFARNVPAPAIPALTNHTPELYPQEGNPPQGWGLSFLLTLAPGATGRGANTGFWAGLANLFYWVDREKGVAGIIAGQVVPFGDAKILGAWFLAEKAVYDGLEK</sequence>
<feature type="domain" description="Beta-lactamase-related" evidence="11">
    <location>
        <begin position="683"/>
        <end position="1036"/>
    </location>
</feature>
<dbReference type="GO" id="GO:0042765">
    <property type="term" value="C:GPI-anchor transamidase complex"/>
    <property type="evidence" value="ECO:0007669"/>
    <property type="project" value="InterPro"/>
</dbReference>
<evidence type="ECO:0000256" key="7">
    <source>
        <dbReference type="ARBA" id="ARBA00022989"/>
    </source>
</evidence>
<evidence type="ECO:0000256" key="3">
    <source>
        <dbReference type="ARBA" id="ARBA00005316"/>
    </source>
</evidence>
<keyword evidence="13" id="KW-1185">Reference proteome</keyword>
<evidence type="ECO:0000256" key="6">
    <source>
        <dbReference type="ARBA" id="ARBA00022824"/>
    </source>
</evidence>
<dbReference type="GO" id="GO:0016255">
    <property type="term" value="P:attachment of GPI anchor to protein"/>
    <property type="evidence" value="ECO:0007669"/>
    <property type="project" value="InterPro"/>
</dbReference>
<evidence type="ECO:0000256" key="4">
    <source>
        <dbReference type="ARBA" id="ARBA00022502"/>
    </source>
</evidence>
<dbReference type="OrthoDB" id="28748at2759"/>
<protein>
    <submittedName>
        <fullName evidence="12">Beta-lactamase/transpeptidase-like protein</fullName>
    </submittedName>
</protein>
<keyword evidence="9" id="KW-0325">Glycoprotein</keyword>
<reference evidence="12" key="1">
    <citation type="journal article" date="2020" name="Stud. Mycol.">
        <title>101 Dothideomycetes genomes: a test case for predicting lifestyles and emergence of pathogens.</title>
        <authorList>
            <person name="Haridas S."/>
            <person name="Albert R."/>
            <person name="Binder M."/>
            <person name="Bloem J."/>
            <person name="Labutti K."/>
            <person name="Salamov A."/>
            <person name="Andreopoulos B."/>
            <person name="Baker S."/>
            <person name="Barry K."/>
            <person name="Bills G."/>
            <person name="Bluhm B."/>
            <person name="Cannon C."/>
            <person name="Castanera R."/>
            <person name="Culley D."/>
            <person name="Daum C."/>
            <person name="Ezra D."/>
            <person name="Gonzalez J."/>
            <person name="Henrissat B."/>
            <person name="Kuo A."/>
            <person name="Liang C."/>
            <person name="Lipzen A."/>
            <person name="Lutzoni F."/>
            <person name="Magnuson J."/>
            <person name="Mondo S."/>
            <person name="Nolan M."/>
            <person name="Ohm R."/>
            <person name="Pangilinan J."/>
            <person name="Park H.-J."/>
            <person name="Ramirez L."/>
            <person name="Alfaro M."/>
            <person name="Sun H."/>
            <person name="Tritt A."/>
            <person name="Yoshinaga Y."/>
            <person name="Zwiers L.-H."/>
            <person name="Turgeon B."/>
            <person name="Goodwin S."/>
            <person name="Spatafora J."/>
            <person name="Crous P."/>
            <person name="Grigoriev I."/>
        </authorList>
    </citation>
    <scope>NUCLEOTIDE SEQUENCE</scope>
    <source>
        <strain evidence="12">CBS 279.74</strain>
    </source>
</reference>
<dbReference type="GO" id="GO:0006506">
    <property type="term" value="P:GPI anchor biosynthetic process"/>
    <property type="evidence" value="ECO:0007669"/>
    <property type="project" value="UniProtKB-UniPathway"/>
</dbReference>
<dbReference type="InterPro" id="IPR012338">
    <property type="entry name" value="Beta-lactam/transpept-like"/>
</dbReference>
<evidence type="ECO:0000256" key="2">
    <source>
        <dbReference type="ARBA" id="ARBA00004687"/>
    </source>
</evidence>
<evidence type="ECO:0000256" key="9">
    <source>
        <dbReference type="ARBA" id="ARBA00023180"/>
    </source>
</evidence>
<comment type="similarity">
    <text evidence="3">Belongs to the PIGS family.</text>
</comment>
<dbReference type="Proteomes" id="UP000799428">
    <property type="component" value="Unassembled WGS sequence"/>
</dbReference>
<accession>A0A6G1JTG8</accession>
<evidence type="ECO:0000256" key="8">
    <source>
        <dbReference type="ARBA" id="ARBA00023136"/>
    </source>
</evidence>
<gene>
    <name evidence="12" type="ORF">K504DRAFT_417356</name>
</gene>